<reference evidence="3" key="1">
    <citation type="submission" date="2022-10" db="EMBL/GenBank/DDBJ databases">
        <title>Genome assembly of Pristionchus species.</title>
        <authorList>
            <person name="Yoshida K."/>
            <person name="Sommer R.J."/>
        </authorList>
    </citation>
    <scope>NUCLEOTIDE SEQUENCE [LARGE SCALE GENOMIC DNA]</scope>
    <source>
        <strain evidence="3">RS5460</strain>
    </source>
</reference>
<organism evidence="2 3">
    <name type="scientific">Pristionchus mayeri</name>
    <dbReference type="NCBI Taxonomy" id="1317129"/>
    <lineage>
        <taxon>Eukaryota</taxon>
        <taxon>Metazoa</taxon>
        <taxon>Ecdysozoa</taxon>
        <taxon>Nematoda</taxon>
        <taxon>Chromadorea</taxon>
        <taxon>Rhabditida</taxon>
        <taxon>Rhabditina</taxon>
        <taxon>Diplogasteromorpha</taxon>
        <taxon>Diplogasteroidea</taxon>
        <taxon>Neodiplogasteridae</taxon>
        <taxon>Pristionchus</taxon>
    </lineage>
</organism>
<accession>A0AAN5HXI8</accession>
<evidence type="ECO:0008006" key="4">
    <source>
        <dbReference type="Google" id="ProtNLM"/>
    </source>
</evidence>
<dbReference type="AlphaFoldDB" id="A0AAN5HXI8"/>
<feature type="transmembrane region" description="Helical" evidence="1">
    <location>
        <begin position="47"/>
        <end position="67"/>
    </location>
</feature>
<gene>
    <name evidence="2" type="ORF">PMAYCL1PPCAC_15073</name>
</gene>
<sequence>NNSNSMNRATIQIMMQSGIIIAVHLTTVIAFEIIPFFPPETVESTRYVAHFGWMFVHGSPTIVFLAVNRSIRQKFFDVVKPTSQITTVSTLNST</sequence>
<dbReference type="EMBL" id="BTRK01000004">
    <property type="protein sequence ID" value="GMR44878.1"/>
    <property type="molecule type" value="Genomic_DNA"/>
</dbReference>
<dbReference type="Pfam" id="PF10321">
    <property type="entry name" value="7TM_GPCR_Srt"/>
    <property type="match status" value="1"/>
</dbReference>
<evidence type="ECO:0000256" key="1">
    <source>
        <dbReference type="SAM" id="Phobius"/>
    </source>
</evidence>
<dbReference type="PANTHER" id="PTHR23021:SF11">
    <property type="entry name" value="SERPENTINE RECEPTOR, CLASS T"/>
    <property type="match status" value="1"/>
</dbReference>
<comment type="caution">
    <text evidence="2">The sequence shown here is derived from an EMBL/GenBank/DDBJ whole genome shotgun (WGS) entry which is preliminary data.</text>
</comment>
<feature type="non-terminal residue" evidence="2">
    <location>
        <position position="1"/>
    </location>
</feature>
<feature type="transmembrane region" description="Helical" evidence="1">
    <location>
        <begin position="12"/>
        <end position="35"/>
    </location>
</feature>
<dbReference type="InterPro" id="IPR019425">
    <property type="entry name" value="7TM_GPCR_serpentine_rcpt_Srt"/>
</dbReference>
<feature type="non-terminal residue" evidence="2">
    <location>
        <position position="94"/>
    </location>
</feature>
<keyword evidence="3" id="KW-1185">Reference proteome</keyword>
<keyword evidence="1" id="KW-1133">Transmembrane helix</keyword>
<evidence type="ECO:0000313" key="3">
    <source>
        <dbReference type="Proteomes" id="UP001328107"/>
    </source>
</evidence>
<proteinExistence type="predicted"/>
<protein>
    <recommendedName>
        <fullName evidence="4">G protein-coupled receptor</fullName>
    </recommendedName>
</protein>
<dbReference type="PANTHER" id="PTHR23021">
    <property type="entry name" value="SERPENTINE RECEPTOR, CLASS T"/>
    <property type="match status" value="1"/>
</dbReference>
<dbReference type="Proteomes" id="UP001328107">
    <property type="component" value="Unassembled WGS sequence"/>
</dbReference>
<keyword evidence="1" id="KW-0812">Transmembrane</keyword>
<keyword evidence="1" id="KW-0472">Membrane</keyword>
<name>A0AAN5HXI8_9BILA</name>
<evidence type="ECO:0000313" key="2">
    <source>
        <dbReference type="EMBL" id="GMR44878.1"/>
    </source>
</evidence>